<dbReference type="Pfam" id="PF00071">
    <property type="entry name" value="Ras"/>
    <property type="match status" value="1"/>
</dbReference>
<gene>
    <name evidence="3" type="ORF">FDT66_13195</name>
</gene>
<dbReference type="FunFam" id="3.40.50.300:FF:001447">
    <property type="entry name" value="Ras-related protein Rab-1B"/>
    <property type="match status" value="1"/>
</dbReference>
<dbReference type="PANTHER" id="PTHR47977">
    <property type="entry name" value="RAS-RELATED PROTEIN RAB"/>
    <property type="match status" value="1"/>
</dbReference>
<organism evidence="3 4">
    <name type="scientific">Polaribacter aestuariivivens</name>
    <dbReference type="NCBI Taxonomy" id="2304626"/>
    <lineage>
        <taxon>Bacteria</taxon>
        <taxon>Pseudomonadati</taxon>
        <taxon>Bacteroidota</taxon>
        <taxon>Flavobacteriia</taxon>
        <taxon>Flavobacteriales</taxon>
        <taxon>Flavobacteriaceae</taxon>
    </lineage>
</organism>
<keyword evidence="2" id="KW-0342">GTP-binding</keyword>
<dbReference type="PROSITE" id="PS51419">
    <property type="entry name" value="RAB"/>
    <property type="match status" value="1"/>
</dbReference>
<dbReference type="SMART" id="SM00173">
    <property type="entry name" value="RAS"/>
    <property type="match status" value="1"/>
</dbReference>
<dbReference type="EMBL" id="VANR01000007">
    <property type="protein sequence ID" value="TMM28855.1"/>
    <property type="molecule type" value="Genomic_DNA"/>
</dbReference>
<dbReference type="OrthoDB" id="7957980at2"/>
<comment type="caution">
    <text evidence="3">The sequence shown here is derived from an EMBL/GenBank/DDBJ whole genome shotgun (WGS) entry which is preliminary data.</text>
</comment>
<accession>A0A5S3N0T4</accession>
<proteinExistence type="predicted"/>
<dbReference type="SUPFAM" id="SSF52540">
    <property type="entry name" value="P-loop containing nucleoside triphosphate hydrolases"/>
    <property type="match status" value="1"/>
</dbReference>
<dbReference type="SMART" id="SM00174">
    <property type="entry name" value="RHO"/>
    <property type="match status" value="1"/>
</dbReference>
<dbReference type="Gene3D" id="3.40.50.300">
    <property type="entry name" value="P-loop containing nucleotide triphosphate hydrolases"/>
    <property type="match status" value="1"/>
</dbReference>
<protein>
    <submittedName>
        <fullName evidence="3">GTP-binding protein</fullName>
    </submittedName>
</protein>
<evidence type="ECO:0000256" key="2">
    <source>
        <dbReference type="ARBA" id="ARBA00023134"/>
    </source>
</evidence>
<evidence type="ECO:0000256" key="1">
    <source>
        <dbReference type="ARBA" id="ARBA00022741"/>
    </source>
</evidence>
<dbReference type="AlphaFoldDB" id="A0A5S3N0T4"/>
<dbReference type="PRINTS" id="PR00449">
    <property type="entry name" value="RASTRNSFRMNG"/>
</dbReference>
<dbReference type="GO" id="GO:0005525">
    <property type="term" value="F:GTP binding"/>
    <property type="evidence" value="ECO:0007669"/>
    <property type="project" value="UniProtKB-KW"/>
</dbReference>
<evidence type="ECO:0000313" key="4">
    <source>
        <dbReference type="Proteomes" id="UP000307140"/>
    </source>
</evidence>
<dbReference type="InterPro" id="IPR050227">
    <property type="entry name" value="Rab"/>
</dbReference>
<dbReference type="RefSeq" id="WP_138537309.1">
    <property type="nucleotide sequence ID" value="NZ_VANR01000007.1"/>
</dbReference>
<keyword evidence="4" id="KW-1185">Reference proteome</keyword>
<keyword evidence="1" id="KW-0547">Nucleotide-binding</keyword>
<dbReference type="NCBIfam" id="TIGR00231">
    <property type="entry name" value="small_GTP"/>
    <property type="match status" value="1"/>
</dbReference>
<dbReference type="GO" id="GO:0003924">
    <property type="term" value="F:GTPase activity"/>
    <property type="evidence" value="ECO:0007669"/>
    <property type="project" value="InterPro"/>
</dbReference>
<dbReference type="InterPro" id="IPR027417">
    <property type="entry name" value="P-loop_NTPase"/>
</dbReference>
<dbReference type="CDD" id="cd00154">
    <property type="entry name" value="Rab"/>
    <property type="match status" value="1"/>
</dbReference>
<reference evidence="3 4" key="1">
    <citation type="submission" date="2019-05" db="EMBL/GenBank/DDBJ databases">
        <title>Polaribacter aestuariivivens sp. nov., isolated from a tidal flat.</title>
        <authorList>
            <person name="Yoon J.-H."/>
        </authorList>
    </citation>
    <scope>NUCLEOTIDE SEQUENCE [LARGE SCALE GENOMIC DNA]</scope>
    <source>
        <strain evidence="3 4">DBTF-3</strain>
    </source>
</reference>
<sequence length="161" mass="17712">MIAKKVLLVGNFGVGKTSLIRRFVLNQFSEDYISTIGVRVSSKVVAYENQEIKLLIWDVAGTSGDEKIPKAYFLGASAAMFVFDVSREETYLTIDQHLASIKALSGLQNITIVGNKKDLLSKDELEAVLAKITVKIDLITSAKEDENVEDAFLKLTAQALK</sequence>
<dbReference type="SMART" id="SM00175">
    <property type="entry name" value="RAB"/>
    <property type="match status" value="1"/>
</dbReference>
<name>A0A5S3N0T4_9FLAO</name>
<dbReference type="InterPro" id="IPR005225">
    <property type="entry name" value="Small_GTP-bd"/>
</dbReference>
<dbReference type="InterPro" id="IPR001806">
    <property type="entry name" value="Small_GTPase"/>
</dbReference>
<dbReference type="Proteomes" id="UP000307140">
    <property type="component" value="Unassembled WGS sequence"/>
</dbReference>
<evidence type="ECO:0000313" key="3">
    <source>
        <dbReference type="EMBL" id="TMM28855.1"/>
    </source>
</evidence>